<name>A0A5J5BAQ2_9ASTE</name>
<feature type="region of interest" description="SAW" evidence="3">
    <location>
        <begin position="457"/>
        <end position="537"/>
    </location>
</feature>
<dbReference type="PANTHER" id="PTHR31636">
    <property type="entry name" value="OSJNBA0084A10.13 PROTEIN-RELATED"/>
    <property type="match status" value="1"/>
</dbReference>
<proteinExistence type="inferred from homology"/>
<dbReference type="AlphaFoldDB" id="A0A5J5BAQ2"/>
<evidence type="ECO:0000256" key="4">
    <source>
        <dbReference type="SAM" id="MobiDB-lite"/>
    </source>
</evidence>
<dbReference type="PROSITE" id="PS50985">
    <property type="entry name" value="GRAS"/>
    <property type="match status" value="1"/>
</dbReference>
<keyword evidence="6" id="KW-1185">Reference proteome</keyword>
<evidence type="ECO:0000256" key="2">
    <source>
        <dbReference type="ARBA" id="ARBA00023163"/>
    </source>
</evidence>
<accession>A0A5J5BAQ2</accession>
<comment type="similarity">
    <text evidence="3">Belongs to the GRAS family.</text>
</comment>
<organism evidence="5 6">
    <name type="scientific">Nyssa sinensis</name>
    <dbReference type="NCBI Taxonomy" id="561372"/>
    <lineage>
        <taxon>Eukaryota</taxon>
        <taxon>Viridiplantae</taxon>
        <taxon>Streptophyta</taxon>
        <taxon>Embryophyta</taxon>
        <taxon>Tracheophyta</taxon>
        <taxon>Spermatophyta</taxon>
        <taxon>Magnoliopsida</taxon>
        <taxon>eudicotyledons</taxon>
        <taxon>Gunneridae</taxon>
        <taxon>Pentapetalae</taxon>
        <taxon>asterids</taxon>
        <taxon>Cornales</taxon>
        <taxon>Nyssaceae</taxon>
        <taxon>Nyssa</taxon>
    </lineage>
</organism>
<evidence type="ECO:0000313" key="6">
    <source>
        <dbReference type="Proteomes" id="UP000325577"/>
    </source>
</evidence>
<feature type="region of interest" description="Leucine repeat I (LRI)" evidence="3">
    <location>
        <begin position="151"/>
        <end position="211"/>
    </location>
</feature>
<sequence>MNIEEPEPNPTSDHFLDLLEGPTPFFPLFLDDPDSSENINEDPWRIQGQYLDPEGPKLINSSCTSITTTESIVSNHPPTLDSFKELKISDYPVPKASRNCRRKQNRRMKETGDGDAVLEQRVAVRRSVGTKKATTKSERNKCKNGNNKEGRWAEMLLNACAAAITAGDLPRVQHLLYVLNELASPTGDSNHRLADHGFRALTHHLSAGSSVSIGPLTFPSTEPQFFQKSLLKFYDSSPWFIFHNNIANASILQILKEQDRSRDLHILDIGVSHGAQWPTLLEALTRRSGGPPPLVRLTVIAATIDNDQAADTPFAIGPSGDNYSSRLLIFANSMKINLQINRIDNYPLQNLNAQVINTSPNETLIVCTQFRLHHLNHHHPDDKTEFLRALRNLEPKRVILSENNMDCSCNNCVDFAEGFSRRLEYLWRFLDSTSAAFKGRECKERRLMEGEAAKALRGGGMNEGKEKWCERMRGVGFVGEVIGEDAIDGARALMRNHLCPIAAPTIWTEVFSPTRERHQTPNCRLSEIPILAEKTGSKGNG</sequence>
<feature type="region of interest" description="Disordered" evidence="4">
    <location>
        <begin position="127"/>
        <end position="146"/>
    </location>
</feature>
<comment type="caution">
    <text evidence="3">Lacks conserved residue(s) required for the propagation of feature annotation.</text>
</comment>
<keyword evidence="1" id="KW-0805">Transcription regulation</keyword>
<keyword evidence="2" id="KW-0804">Transcription</keyword>
<evidence type="ECO:0000313" key="5">
    <source>
        <dbReference type="EMBL" id="KAA8540243.1"/>
    </source>
</evidence>
<protein>
    <submittedName>
        <fullName evidence="5">Uncharacterized protein</fullName>
    </submittedName>
</protein>
<dbReference type="Proteomes" id="UP000325577">
    <property type="component" value="Linkage Group LG13"/>
</dbReference>
<evidence type="ECO:0000256" key="3">
    <source>
        <dbReference type="PROSITE-ProRule" id="PRU01191"/>
    </source>
</evidence>
<reference evidence="5 6" key="1">
    <citation type="submission" date="2019-09" db="EMBL/GenBank/DDBJ databases">
        <title>A chromosome-level genome assembly of the Chinese tupelo Nyssa sinensis.</title>
        <authorList>
            <person name="Yang X."/>
            <person name="Kang M."/>
            <person name="Yang Y."/>
            <person name="Xiong H."/>
            <person name="Wang M."/>
            <person name="Zhang Z."/>
            <person name="Wang Z."/>
            <person name="Wu H."/>
            <person name="Ma T."/>
            <person name="Liu J."/>
            <person name="Xi Z."/>
        </authorList>
    </citation>
    <scope>NUCLEOTIDE SEQUENCE [LARGE SCALE GENOMIC DNA]</scope>
    <source>
        <strain evidence="5">J267</strain>
        <tissue evidence="5">Leaf</tissue>
    </source>
</reference>
<gene>
    <name evidence="5" type="ORF">F0562_024194</name>
</gene>
<dbReference type="InterPro" id="IPR005202">
    <property type="entry name" value="TF_GRAS"/>
</dbReference>
<evidence type="ECO:0000256" key="1">
    <source>
        <dbReference type="ARBA" id="ARBA00023015"/>
    </source>
</evidence>
<dbReference type="OrthoDB" id="1908565at2759"/>
<feature type="compositionally biased region" description="Basic and acidic residues" evidence="4">
    <location>
        <begin position="135"/>
        <end position="146"/>
    </location>
</feature>
<dbReference type="Pfam" id="PF03514">
    <property type="entry name" value="GRAS"/>
    <property type="match status" value="1"/>
</dbReference>
<feature type="short sequence motif" description="VHIID" evidence="3">
    <location>
        <begin position="264"/>
        <end position="268"/>
    </location>
</feature>
<dbReference type="EMBL" id="CM018036">
    <property type="protein sequence ID" value="KAA8540243.1"/>
    <property type="molecule type" value="Genomic_DNA"/>
</dbReference>